<dbReference type="CDD" id="cd06223">
    <property type="entry name" value="PRTases_typeI"/>
    <property type="match status" value="1"/>
</dbReference>
<dbReference type="InterPro" id="IPR000836">
    <property type="entry name" value="PRTase_dom"/>
</dbReference>
<gene>
    <name evidence="11" type="ORF">TE42_06390</name>
</gene>
<dbReference type="NCBIfam" id="NF001097">
    <property type="entry name" value="PRK00129.1"/>
    <property type="match status" value="1"/>
</dbReference>
<dbReference type="GO" id="GO:0004845">
    <property type="term" value="F:uracil phosphoribosyltransferase activity"/>
    <property type="evidence" value="ECO:0007669"/>
    <property type="project" value="UniProtKB-EC"/>
</dbReference>
<protein>
    <recommendedName>
        <fullName evidence="4">uracil phosphoribosyltransferase</fullName>
        <ecNumber evidence="4">2.4.2.9</ecNumber>
    </recommendedName>
</protein>
<evidence type="ECO:0000256" key="7">
    <source>
        <dbReference type="ARBA" id="ARBA00022679"/>
    </source>
</evidence>
<dbReference type="InterPro" id="IPR050054">
    <property type="entry name" value="UPRTase/APRTase"/>
</dbReference>
<dbReference type="Pfam" id="PF14681">
    <property type="entry name" value="UPRTase"/>
    <property type="match status" value="1"/>
</dbReference>
<evidence type="ECO:0000313" key="12">
    <source>
        <dbReference type="Proteomes" id="UP000035067"/>
    </source>
</evidence>
<evidence type="ECO:0000256" key="1">
    <source>
        <dbReference type="ARBA" id="ARBA00001946"/>
    </source>
</evidence>
<evidence type="ECO:0000256" key="9">
    <source>
        <dbReference type="ARBA" id="ARBA00023134"/>
    </source>
</evidence>
<dbReference type="EC" id="2.4.2.9" evidence="4"/>
<comment type="cofactor">
    <cofactor evidence="1">
        <name>Mg(2+)</name>
        <dbReference type="ChEBI" id="CHEBI:18420"/>
    </cofactor>
</comment>
<feature type="domain" description="Phosphoribosyltransferase" evidence="10">
    <location>
        <begin position="9"/>
        <end position="216"/>
    </location>
</feature>
<organism evidence="11 12">
    <name type="scientific">Candidatus Synechococcus spongiarum SP3</name>
    <dbReference type="NCBI Taxonomy" id="1604020"/>
    <lineage>
        <taxon>Bacteria</taxon>
        <taxon>Bacillati</taxon>
        <taxon>Cyanobacteriota</taxon>
        <taxon>Cyanophyceae</taxon>
        <taxon>Synechococcales</taxon>
        <taxon>Synechococcaceae</taxon>
        <taxon>Synechococcus</taxon>
    </lineage>
</organism>
<evidence type="ECO:0000256" key="4">
    <source>
        <dbReference type="ARBA" id="ARBA00011894"/>
    </source>
</evidence>
<keyword evidence="8" id="KW-0547">Nucleotide-binding</keyword>
<evidence type="ECO:0000256" key="2">
    <source>
        <dbReference type="ARBA" id="ARBA00005180"/>
    </source>
</evidence>
<accession>A0A0G2HKN3</accession>
<evidence type="ECO:0000313" key="11">
    <source>
        <dbReference type="EMBL" id="KKZ11965.1"/>
    </source>
</evidence>
<keyword evidence="7 11" id="KW-0808">Transferase</keyword>
<dbReference type="GO" id="GO:0005525">
    <property type="term" value="F:GTP binding"/>
    <property type="evidence" value="ECO:0007669"/>
    <property type="project" value="UniProtKB-KW"/>
</dbReference>
<dbReference type="AlphaFoldDB" id="A0A0G2HKN3"/>
<keyword evidence="9" id="KW-0342">GTP-binding</keyword>
<dbReference type="InterPro" id="IPR029057">
    <property type="entry name" value="PRTase-like"/>
</dbReference>
<evidence type="ECO:0000259" key="10">
    <source>
        <dbReference type="Pfam" id="PF14681"/>
    </source>
</evidence>
<dbReference type="Gene3D" id="3.40.50.2020">
    <property type="match status" value="1"/>
</dbReference>
<evidence type="ECO:0000256" key="3">
    <source>
        <dbReference type="ARBA" id="ARBA00009516"/>
    </source>
</evidence>
<evidence type="ECO:0000256" key="8">
    <source>
        <dbReference type="ARBA" id="ARBA00022741"/>
    </source>
</evidence>
<comment type="pathway">
    <text evidence="2">Pyrimidine metabolism; UMP biosynthesis via salvage pathway; UMP from uracil: step 1/1.</text>
</comment>
<keyword evidence="6 11" id="KW-0328">Glycosyltransferase</keyword>
<evidence type="ECO:0000256" key="6">
    <source>
        <dbReference type="ARBA" id="ARBA00022676"/>
    </source>
</evidence>
<dbReference type="SUPFAM" id="SSF53271">
    <property type="entry name" value="PRTase-like"/>
    <property type="match status" value="1"/>
</dbReference>
<dbReference type="PANTHER" id="PTHR32315">
    <property type="entry name" value="ADENINE PHOSPHORIBOSYLTRANSFERASE"/>
    <property type="match status" value="1"/>
</dbReference>
<dbReference type="EMBL" id="JXQG01000034">
    <property type="protein sequence ID" value="KKZ11965.1"/>
    <property type="molecule type" value="Genomic_DNA"/>
</dbReference>
<comment type="similarity">
    <text evidence="3">Belongs to the UPRTase family.</text>
</comment>
<proteinExistence type="inferred from homology"/>
<reference evidence="11 12" key="1">
    <citation type="submission" date="2015-01" db="EMBL/GenBank/DDBJ databases">
        <title>Lifestyle Evolution in Cyanobacterial Symbionts of Sponges.</title>
        <authorList>
            <person name="Burgsdorf I."/>
            <person name="Slaby B.M."/>
            <person name="Handley K.M."/>
            <person name="Haber M."/>
            <person name="Blom J."/>
            <person name="Marshall C.W."/>
            <person name="Gilbert J.A."/>
            <person name="Hentschel U."/>
            <person name="Steindler L."/>
        </authorList>
    </citation>
    <scope>NUCLEOTIDE SEQUENCE [LARGE SCALE GENOMIC DNA]</scope>
    <source>
        <strain evidence="11">SP3</strain>
    </source>
</reference>
<name>A0A0G2HKN3_9SYNE</name>
<dbReference type="PATRIC" id="fig|1604020.3.peg.957"/>
<dbReference type="PANTHER" id="PTHR32315:SF4">
    <property type="entry name" value="URACIL PHOSPHORIBOSYLTRANSFERASE, CHLOROPLASTIC"/>
    <property type="match status" value="1"/>
</dbReference>
<sequence length="218" mass="23408">MALTLRVVVPPHPLIAHWLTVARDARTPAPLFRTALQELGRWLSYEALRDWLPHHATTVTTPLGQTTGHVVDQAVDLAVVPVLRAGLGLWDGAQAVLPHARIWHVGIRRDEEAGTVQWYYNGLPDAISQQTGVLVLDPILARGATMLAVLERLKTMGVEGQRLQVITALCSAPGLQQVGSAFPDLVITTACIDPELDSAGFIVPGLGDAGDRLFGTGD</sequence>
<dbReference type="Proteomes" id="UP000035067">
    <property type="component" value="Unassembled WGS sequence"/>
</dbReference>
<keyword evidence="5" id="KW-0021">Allosteric enzyme</keyword>
<comment type="caution">
    <text evidence="11">The sequence shown here is derived from an EMBL/GenBank/DDBJ whole genome shotgun (WGS) entry which is preliminary data.</text>
</comment>
<evidence type="ECO:0000256" key="5">
    <source>
        <dbReference type="ARBA" id="ARBA00022533"/>
    </source>
</evidence>